<evidence type="ECO:0000259" key="5">
    <source>
        <dbReference type="Pfam" id="PF07992"/>
    </source>
</evidence>
<keyword evidence="2" id="KW-0285">Flavoprotein</keyword>
<dbReference type="InterPro" id="IPR036188">
    <property type="entry name" value="FAD/NAD-bd_sf"/>
</dbReference>
<dbReference type="InterPro" id="IPR050446">
    <property type="entry name" value="FAD-oxidoreductase/Apoptosis"/>
</dbReference>
<reference evidence="7 8" key="1">
    <citation type="submission" date="2016-10" db="EMBL/GenBank/DDBJ databases">
        <authorList>
            <person name="de Groot N.N."/>
        </authorList>
    </citation>
    <scope>NUCLEOTIDE SEQUENCE [LARGE SCALE GENOMIC DNA]</scope>
    <source>
        <strain evidence="7 8">DSM 22007</strain>
    </source>
</reference>
<dbReference type="OrthoDB" id="7809559at2"/>
<feature type="domain" description="Reductase C-terminal" evidence="6">
    <location>
        <begin position="317"/>
        <end position="400"/>
    </location>
</feature>
<dbReference type="AlphaFoldDB" id="A0A1H9IYZ9"/>
<dbReference type="PANTHER" id="PTHR43557">
    <property type="entry name" value="APOPTOSIS-INDUCING FACTOR 1"/>
    <property type="match status" value="1"/>
</dbReference>
<evidence type="ECO:0000313" key="7">
    <source>
        <dbReference type="EMBL" id="SEQ80031.1"/>
    </source>
</evidence>
<dbReference type="GO" id="GO:0016651">
    <property type="term" value="F:oxidoreductase activity, acting on NAD(P)H"/>
    <property type="evidence" value="ECO:0007669"/>
    <property type="project" value="TreeGrafter"/>
</dbReference>
<dbReference type="Proteomes" id="UP000198634">
    <property type="component" value="Unassembled WGS sequence"/>
</dbReference>
<evidence type="ECO:0000256" key="3">
    <source>
        <dbReference type="ARBA" id="ARBA00022827"/>
    </source>
</evidence>
<dbReference type="GO" id="GO:0051213">
    <property type="term" value="F:dioxygenase activity"/>
    <property type="evidence" value="ECO:0007669"/>
    <property type="project" value="UniProtKB-KW"/>
</dbReference>
<dbReference type="Pfam" id="PF07992">
    <property type="entry name" value="Pyr_redox_2"/>
    <property type="match status" value="1"/>
</dbReference>
<dbReference type="PRINTS" id="PR00368">
    <property type="entry name" value="FADPNR"/>
</dbReference>
<accession>A0A1H9IYZ9</accession>
<evidence type="ECO:0000256" key="2">
    <source>
        <dbReference type="ARBA" id="ARBA00022630"/>
    </source>
</evidence>
<dbReference type="GO" id="GO:0005737">
    <property type="term" value="C:cytoplasm"/>
    <property type="evidence" value="ECO:0007669"/>
    <property type="project" value="TreeGrafter"/>
</dbReference>
<dbReference type="Pfam" id="PF14759">
    <property type="entry name" value="Reductase_C"/>
    <property type="match status" value="1"/>
</dbReference>
<evidence type="ECO:0000256" key="4">
    <source>
        <dbReference type="ARBA" id="ARBA00023002"/>
    </source>
</evidence>
<name>A0A1H9IYZ9_9RHOB</name>
<sequence length="400" mass="42995">MGVVIIGAGQAGVQVAQSLRQEGFEDSIALLGEELDLPYMRPPLSKGFIADGNAAKISLKPEGFYAKSNIEFLRNTKVVSIDRTEQIVVALDGRQFPYDHLVLATGSRNAAPPVENLDLDGVVFLRTLQDAIKIRERLDHVQNAIVIGGGFIGLEFAGMARKRGIRVTIVEAMSRIMARAVTQETSERVAQTHQQNGVRILTDRYASAILGEDRVSGVALSDGTVIAGDLVLVAAGVKPNSELALDAGLHVSNGIEVDEQFLTSDASISALGDCCCFPEPTSNSRTRLESVQAATDQARAIARRLCGRPEPYQALPWFWSDQGDQKLQIAGLFTGADSVEVLERDTGGTTIFCFAGDNLIAVETINSPGDHMAARKLLSKPRGTTKSALSSVQYAMRDLL</sequence>
<dbReference type="SUPFAM" id="SSF51905">
    <property type="entry name" value="FAD/NAD(P)-binding domain"/>
    <property type="match status" value="2"/>
</dbReference>
<organism evidence="7 8">
    <name type="scientific">Thalassovita taeanensis</name>
    <dbReference type="NCBI Taxonomy" id="657014"/>
    <lineage>
        <taxon>Bacteria</taxon>
        <taxon>Pseudomonadati</taxon>
        <taxon>Pseudomonadota</taxon>
        <taxon>Alphaproteobacteria</taxon>
        <taxon>Rhodobacterales</taxon>
        <taxon>Roseobacteraceae</taxon>
        <taxon>Thalassovita</taxon>
    </lineage>
</organism>
<evidence type="ECO:0000313" key="8">
    <source>
        <dbReference type="Proteomes" id="UP000198634"/>
    </source>
</evidence>
<dbReference type="PRINTS" id="PR00411">
    <property type="entry name" value="PNDRDTASEI"/>
</dbReference>
<dbReference type="EMBL" id="FOEP01000013">
    <property type="protein sequence ID" value="SEQ80031.1"/>
    <property type="molecule type" value="Genomic_DNA"/>
</dbReference>
<dbReference type="RefSeq" id="WP_090270731.1">
    <property type="nucleotide sequence ID" value="NZ_FOEP01000013.1"/>
</dbReference>
<gene>
    <name evidence="7" type="ORF">SAMN04488092_11389</name>
</gene>
<keyword evidence="3" id="KW-0274">FAD</keyword>
<keyword evidence="7" id="KW-0223">Dioxygenase</keyword>
<dbReference type="SUPFAM" id="SSF55424">
    <property type="entry name" value="FAD/NAD-linked reductases, dimerisation (C-terminal) domain"/>
    <property type="match status" value="1"/>
</dbReference>
<dbReference type="Gene3D" id="3.30.390.30">
    <property type="match status" value="1"/>
</dbReference>
<evidence type="ECO:0000256" key="1">
    <source>
        <dbReference type="ARBA" id="ARBA00001974"/>
    </source>
</evidence>
<comment type="cofactor">
    <cofactor evidence="1">
        <name>FAD</name>
        <dbReference type="ChEBI" id="CHEBI:57692"/>
    </cofactor>
</comment>
<dbReference type="Gene3D" id="3.50.50.60">
    <property type="entry name" value="FAD/NAD(P)-binding domain"/>
    <property type="match status" value="2"/>
</dbReference>
<feature type="domain" description="FAD/NAD(P)-binding" evidence="5">
    <location>
        <begin position="3"/>
        <end position="298"/>
    </location>
</feature>
<evidence type="ECO:0000259" key="6">
    <source>
        <dbReference type="Pfam" id="PF14759"/>
    </source>
</evidence>
<proteinExistence type="predicted"/>
<dbReference type="InterPro" id="IPR016156">
    <property type="entry name" value="FAD/NAD-linked_Rdtase_dimer_sf"/>
</dbReference>
<dbReference type="STRING" id="657014.SAMN04488092_11389"/>
<dbReference type="InterPro" id="IPR023753">
    <property type="entry name" value="FAD/NAD-binding_dom"/>
</dbReference>
<keyword evidence="8" id="KW-1185">Reference proteome</keyword>
<keyword evidence="4" id="KW-0560">Oxidoreductase</keyword>
<dbReference type="PANTHER" id="PTHR43557:SF2">
    <property type="entry name" value="RIESKE DOMAIN-CONTAINING PROTEIN-RELATED"/>
    <property type="match status" value="1"/>
</dbReference>
<dbReference type="InterPro" id="IPR028202">
    <property type="entry name" value="Reductase_C"/>
</dbReference>
<protein>
    <submittedName>
        <fullName evidence="7">3-phenylpropionate/trans-cinnamate dioxygenase ferredoxin reductase subunit</fullName>
    </submittedName>
</protein>